<dbReference type="PANTHER" id="PTHR43134:SF3">
    <property type="entry name" value="FLAGELLAR BIOSYNTHESIS PROTEIN FLHF"/>
    <property type="match status" value="1"/>
</dbReference>
<evidence type="ECO:0000259" key="14">
    <source>
        <dbReference type="SMART" id="SM00382"/>
    </source>
</evidence>
<keyword evidence="10" id="KW-0472">Membrane</keyword>
<evidence type="ECO:0000259" key="15">
    <source>
        <dbReference type="SMART" id="SM00962"/>
    </source>
</evidence>
<feature type="domain" description="AAA+ ATPase" evidence="14">
    <location>
        <begin position="254"/>
        <end position="462"/>
    </location>
</feature>
<keyword evidence="16" id="KW-0969">Cilium</keyword>
<keyword evidence="9" id="KW-0342">GTP-binding</keyword>
<dbReference type="AlphaFoldDB" id="A0A515ETW0"/>
<dbReference type="KEGG" id="rhg:EXZ61_19130"/>
<organism evidence="16 17">
    <name type="scientific">Rhodoferax aquaticus</name>
    <dbReference type="NCBI Taxonomy" id="2527691"/>
    <lineage>
        <taxon>Bacteria</taxon>
        <taxon>Pseudomonadati</taxon>
        <taxon>Pseudomonadota</taxon>
        <taxon>Betaproteobacteria</taxon>
        <taxon>Burkholderiales</taxon>
        <taxon>Comamonadaceae</taxon>
        <taxon>Rhodoferax</taxon>
    </lineage>
</organism>
<reference evidence="17" key="2">
    <citation type="journal article" date="2020" name="Int. J. Syst. Evol. Microbiol.">
        <title>Genomic insights into a novel species Rhodoferax aquaticus sp. nov., isolated from freshwater.</title>
        <authorList>
            <person name="Li T."/>
            <person name="Zhuo Y."/>
            <person name="Jin C.Z."/>
            <person name="Wu X."/>
            <person name="Ko S.R."/>
            <person name="Jin F.J."/>
            <person name="Ahn C.Y."/>
            <person name="Oh H.M."/>
            <person name="Lee H.G."/>
            <person name="Jin L."/>
        </authorList>
    </citation>
    <scope>NUCLEOTIDE SEQUENCE [LARGE SCALE GENOMIC DNA]</scope>
    <source>
        <strain evidence="17">Gr-4</strain>
    </source>
</reference>
<evidence type="ECO:0000256" key="7">
    <source>
        <dbReference type="ARBA" id="ARBA00022795"/>
    </source>
</evidence>
<proteinExistence type="inferred from homology"/>
<evidence type="ECO:0000256" key="2">
    <source>
        <dbReference type="ARBA" id="ARBA00008531"/>
    </source>
</evidence>
<keyword evidence="17" id="KW-1185">Reference proteome</keyword>
<evidence type="ECO:0000256" key="10">
    <source>
        <dbReference type="ARBA" id="ARBA00023136"/>
    </source>
</evidence>
<sequence>MNIQRFTAPTSREALAKARLVFGEGTLILFNRPTENGVEVVATAEETLEALDRGEGLDGGKKISLARNGAPPTYQQVASKVEDDASQLSMSTLSFQDYVRERMLRKRSESAPAEPVAPIKTVKTVERPRAASAHGFEILESPQQAKPAALRKVPTLTNTTTGLPKEIVTELHAMKELIEDKFNTLAWLGQARQNPIQSNMMLKLIRAGYSPTLARTILERMPEEMDASQTVRWVMDVLERNLRTDADAPAIQEEGGIFALIGATGVGKTTTAAKLAGICARTNGPSSVGLITLDTYRIGAQEQLRAYGKMLGVVAHLAHDRAALQDLLGLLSNKKLVLIDTTGLAPRDPRKREMLDLLELPDIKRLLVLNAGGHGDTLEEVVSAFKTPGSPQVIFSKIDEAVKLGPAIDAAIRHQLTVRGVTTGQRVPEDWEPANASKLVRASMRAATTSAFDPKIGDLNLFFNPAAYAPASKGAFDA</sequence>
<dbReference type="GO" id="GO:0005047">
    <property type="term" value="F:signal recognition particle binding"/>
    <property type="evidence" value="ECO:0007669"/>
    <property type="project" value="TreeGrafter"/>
</dbReference>
<reference evidence="17" key="1">
    <citation type="submission" date="2019-02" db="EMBL/GenBank/DDBJ databases">
        <title>Complete genome sequence of Rhodoferax sp. Gr-4.</title>
        <authorList>
            <person name="Jin L."/>
        </authorList>
    </citation>
    <scope>NUCLEOTIDE SEQUENCE [LARGE SCALE GENOMIC DNA]</scope>
    <source>
        <strain evidence="17">Gr-4</strain>
    </source>
</reference>
<dbReference type="Gene3D" id="1.20.120.1380">
    <property type="entry name" value="Flagellar FlhF biosynthesis protein, N domain"/>
    <property type="match status" value="1"/>
</dbReference>
<dbReference type="SMART" id="SM00382">
    <property type="entry name" value="AAA"/>
    <property type="match status" value="1"/>
</dbReference>
<dbReference type="GO" id="GO:0005886">
    <property type="term" value="C:plasma membrane"/>
    <property type="evidence" value="ECO:0007669"/>
    <property type="project" value="UniProtKB-SubCell"/>
</dbReference>
<dbReference type="PANTHER" id="PTHR43134">
    <property type="entry name" value="SIGNAL RECOGNITION PARTICLE RECEPTOR SUBUNIT ALPHA"/>
    <property type="match status" value="1"/>
</dbReference>
<evidence type="ECO:0000313" key="16">
    <source>
        <dbReference type="EMBL" id="QDL56102.1"/>
    </source>
</evidence>
<comment type="subcellular location">
    <subcellularLocation>
        <location evidence="1">Cell membrane</location>
        <topology evidence="1">Peripheral membrane protein</topology>
        <orientation evidence="1">Cytoplasmic side</orientation>
    </subcellularLocation>
</comment>
<evidence type="ECO:0000256" key="11">
    <source>
        <dbReference type="ARBA" id="ARBA00023225"/>
    </source>
</evidence>
<evidence type="ECO:0000256" key="9">
    <source>
        <dbReference type="ARBA" id="ARBA00023134"/>
    </source>
</evidence>
<dbReference type="InterPro" id="IPR047040">
    <property type="entry name" value="FlhF__GTPase_dom"/>
</dbReference>
<dbReference type="NCBIfam" id="TIGR03499">
    <property type="entry name" value="FlhF"/>
    <property type="match status" value="1"/>
</dbReference>
<dbReference type="InterPro" id="IPR000897">
    <property type="entry name" value="SRP54_GTPase_dom"/>
</dbReference>
<evidence type="ECO:0000256" key="5">
    <source>
        <dbReference type="ARBA" id="ARBA00022475"/>
    </source>
</evidence>
<dbReference type="Gene3D" id="3.40.50.300">
    <property type="entry name" value="P-loop containing nucleotide triphosphate hydrolases"/>
    <property type="match status" value="1"/>
</dbReference>
<dbReference type="SMART" id="SM00962">
    <property type="entry name" value="SRP54"/>
    <property type="match status" value="1"/>
</dbReference>
<evidence type="ECO:0000313" key="17">
    <source>
        <dbReference type="Proteomes" id="UP000317365"/>
    </source>
</evidence>
<evidence type="ECO:0000256" key="3">
    <source>
        <dbReference type="ARBA" id="ARBA00014919"/>
    </source>
</evidence>
<gene>
    <name evidence="16" type="primary">flhF</name>
    <name evidence="16" type="ORF">EXZ61_19130</name>
</gene>
<dbReference type="FunFam" id="3.40.50.300:FF:000695">
    <property type="entry name" value="Flagellar biosynthesis regulator FlhF"/>
    <property type="match status" value="1"/>
</dbReference>
<dbReference type="EMBL" id="CP036282">
    <property type="protein sequence ID" value="QDL56102.1"/>
    <property type="molecule type" value="Genomic_DNA"/>
</dbReference>
<evidence type="ECO:0000256" key="13">
    <source>
        <dbReference type="NCBIfam" id="TIGR03499"/>
    </source>
</evidence>
<keyword evidence="16" id="KW-0282">Flagellum</keyword>
<feature type="domain" description="SRP54-type proteins GTP-binding" evidence="15">
    <location>
        <begin position="255"/>
        <end position="445"/>
    </location>
</feature>
<keyword evidence="11" id="KW-1006">Bacterial flagellum protein export</keyword>
<keyword evidence="5" id="KW-1003">Cell membrane</keyword>
<keyword evidence="7" id="KW-1005">Bacterial flagellum biogenesis</keyword>
<name>A0A515ETW0_9BURK</name>
<dbReference type="GO" id="GO:0005525">
    <property type="term" value="F:GTP binding"/>
    <property type="evidence" value="ECO:0007669"/>
    <property type="project" value="UniProtKB-UniRule"/>
</dbReference>
<dbReference type="GO" id="GO:0015031">
    <property type="term" value="P:protein transport"/>
    <property type="evidence" value="ECO:0007669"/>
    <property type="project" value="UniProtKB-KW"/>
</dbReference>
<protein>
    <recommendedName>
        <fullName evidence="3 13">Flagellar biosynthesis protein FlhF</fullName>
    </recommendedName>
</protein>
<evidence type="ECO:0000256" key="8">
    <source>
        <dbReference type="ARBA" id="ARBA00022927"/>
    </source>
</evidence>
<dbReference type="Proteomes" id="UP000317365">
    <property type="component" value="Chromosome"/>
</dbReference>
<keyword evidence="16" id="KW-0966">Cell projection</keyword>
<comment type="function">
    <text evidence="12">Necessary for flagellar biosynthesis. May be involved in translocation of the flagellum.</text>
</comment>
<evidence type="ECO:0000256" key="12">
    <source>
        <dbReference type="ARBA" id="ARBA00025337"/>
    </source>
</evidence>
<evidence type="ECO:0000256" key="4">
    <source>
        <dbReference type="ARBA" id="ARBA00022448"/>
    </source>
</evidence>
<keyword evidence="4" id="KW-0813">Transport</keyword>
<keyword evidence="8" id="KW-0653">Protein transport</keyword>
<dbReference type="InterPro" id="IPR020006">
    <property type="entry name" value="FlhF"/>
</dbReference>
<evidence type="ECO:0000256" key="1">
    <source>
        <dbReference type="ARBA" id="ARBA00004413"/>
    </source>
</evidence>
<comment type="similarity">
    <text evidence="2">Belongs to the GTP-binding SRP family.</text>
</comment>
<dbReference type="GO" id="GO:0003924">
    <property type="term" value="F:GTPase activity"/>
    <property type="evidence" value="ECO:0007669"/>
    <property type="project" value="UniProtKB-UniRule"/>
</dbReference>
<dbReference type="InterPro" id="IPR027417">
    <property type="entry name" value="P-loop_NTPase"/>
</dbReference>
<dbReference type="GO" id="GO:0006614">
    <property type="term" value="P:SRP-dependent cotranslational protein targeting to membrane"/>
    <property type="evidence" value="ECO:0007669"/>
    <property type="project" value="UniProtKB-UniRule"/>
</dbReference>
<dbReference type="InterPro" id="IPR003593">
    <property type="entry name" value="AAA+_ATPase"/>
</dbReference>
<dbReference type="GO" id="GO:0044781">
    <property type="term" value="P:bacterial-type flagellum organization"/>
    <property type="evidence" value="ECO:0007669"/>
    <property type="project" value="UniProtKB-UniRule"/>
</dbReference>
<accession>A0A515ETW0</accession>
<evidence type="ECO:0000256" key="6">
    <source>
        <dbReference type="ARBA" id="ARBA00022741"/>
    </source>
</evidence>
<dbReference type="SUPFAM" id="SSF52540">
    <property type="entry name" value="P-loop containing nucleoside triphosphate hydrolases"/>
    <property type="match status" value="1"/>
</dbReference>
<dbReference type="RefSeq" id="WP_142813416.1">
    <property type="nucleotide sequence ID" value="NZ_CP036282.1"/>
</dbReference>
<dbReference type="CDD" id="cd17873">
    <property type="entry name" value="FlhF"/>
    <property type="match status" value="1"/>
</dbReference>
<dbReference type="Pfam" id="PF00448">
    <property type="entry name" value="SRP54"/>
    <property type="match status" value="1"/>
</dbReference>
<keyword evidence="6" id="KW-0547">Nucleotide-binding</keyword>